<organism evidence="1">
    <name type="scientific">Hexamita inflata</name>
    <dbReference type="NCBI Taxonomy" id="28002"/>
    <lineage>
        <taxon>Eukaryota</taxon>
        <taxon>Metamonada</taxon>
        <taxon>Diplomonadida</taxon>
        <taxon>Hexamitidae</taxon>
        <taxon>Hexamitinae</taxon>
        <taxon>Hexamita</taxon>
    </lineage>
</organism>
<reference evidence="2 3" key="2">
    <citation type="submission" date="2024-07" db="EMBL/GenBank/DDBJ databases">
        <authorList>
            <person name="Akdeniz Z."/>
        </authorList>
    </citation>
    <scope>NUCLEOTIDE SEQUENCE [LARGE SCALE GENOMIC DNA]</scope>
</reference>
<evidence type="ECO:0000313" key="2">
    <source>
        <dbReference type="EMBL" id="CAL6101540.1"/>
    </source>
</evidence>
<dbReference type="EMBL" id="CAXDID020000545">
    <property type="protein sequence ID" value="CAL6101540.1"/>
    <property type="molecule type" value="Genomic_DNA"/>
</dbReference>
<dbReference type="AlphaFoldDB" id="A0AA86TRG0"/>
<dbReference type="Proteomes" id="UP001642409">
    <property type="component" value="Unassembled WGS sequence"/>
</dbReference>
<accession>A0AA86TRG0</accession>
<reference evidence="1" key="1">
    <citation type="submission" date="2023-06" db="EMBL/GenBank/DDBJ databases">
        <authorList>
            <person name="Kurt Z."/>
        </authorList>
    </citation>
    <scope>NUCLEOTIDE SEQUENCE</scope>
</reference>
<proteinExistence type="predicted"/>
<sequence>MSIQVLNDPNKGIIKCDKLINGLQTINFNQINNQIQFDNYSVNDTYYIDTSTGKTNMLFDINQLEGMKLKDFTITNLNSDVVEVQNKLTINSMDIYMNMNELIRQSQAFKINIDNINMNLIMKAQQINNLQEFQQKQLNVNQEFTDKFTQQANQNLIFMNEFEDHLTRIQNSELFQASQLLMNTELQNNYQILLNKTIVYDSNFVIQDELNNKISDKVKEHQERLDVIGPCVHKINDDYVTHSEITGFASEGSIIGLSASIAVLQTQCIAMDVGIAAAQSTATAAAATGAANSGLISTLQSQVVKLEGDSAMLTSDMATVKSEQTTIKVDAAQVATDLKKFKLAQGLADGSLQGQITDLQVEKADKETTYTKLEVDAYFVAQTDTNNQLNGGILQLGSSKADQITTYSISDVDSKLALKANVVDVNTSLGLKSDKTYVDTGFNLYGSQLTTLKTRADNVNILNTTQNTNITNLQNSTTTLNNGMTTAFSRLQIIDNLNTQQSNSIVSLTNDNTTNKTDISTLKIDTTALKAKCTEIEGINTVQTTDIVALKTRCTDIETLNTTQDSIIEIHTGNFGQINDNFTDVWGRLDKIETTDLEGVTRRLDLLDVNVGDMMPIVDFNNKWRMNEAVPKIAALETDNTTNKTNIVNLTTRANEQDQTNLTFGGKITTLQTDNTKQNNDIYNINNNVITIGNSVTAINTRVTNLETFVYNLYSRGTGWYKEGDFVTCYGTISISGGGQPTVYYAVTMVEVFHYSVTVQRGSNSGGGCDVLYAVPGLSSMLITHDYASNAYISWGNWQVKGRWR</sequence>
<dbReference type="EMBL" id="CATOUU010000299">
    <property type="protein sequence ID" value="CAI9923952.1"/>
    <property type="molecule type" value="Genomic_DNA"/>
</dbReference>
<comment type="caution">
    <text evidence="1">The sequence shown here is derived from an EMBL/GenBank/DDBJ whole genome shotgun (WGS) entry which is preliminary data.</text>
</comment>
<evidence type="ECO:0000313" key="1">
    <source>
        <dbReference type="EMBL" id="CAI9923952.1"/>
    </source>
</evidence>
<evidence type="ECO:0000313" key="3">
    <source>
        <dbReference type="Proteomes" id="UP001642409"/>
    </source>
</evidence>
<name>A0AA86TRG0_9EUKA</name>
<keyword evidence="3" id="KW-1185">Reference proteome</keyword>
<gene>
    <name evidence="1" type="ORF">HINF_LOCUS11597</name>
    <name evidence="2" type="ORF">HINF_LOCUS71240</name>
</gene>
<protein>
    <submittedName>
        <fullName evidence="1">Golgin subfamily B member 1-like</fullName>
    </submittedName>
    <submittedName>
        <fullName evidence="2">Golgin_subfamily B member 1-like</fullName>
    </submittedName>
</protein>